<evidence type="ECO:0000313" key="9">
    <source>
        <dbReference type="EMBL" id="SFJ43846.1"/>
    </source>
</evidence>
<comment type="caution">
    <text evidence="7">Lacks conserved residue(s) required for the propagation of feature annotation.</text>
</comment>
<keyword evidence="3 7" id="KW-0028">Amino-acid biosynthesis</keyword>
<feature type="binding site" evidence="7">
    <location>
        <position position="25"/>
    </location>
    <ligand>
        <name>3-phosphoshikimate</name>
        <dbReference type="ChEBI" id="CHEBI:145989"/>
    </ligand>
</feature>
<reference evidence="9 10" key="1">
    <citation type="submission" date="2016-10" db="EMBL/GenBank/DDBJ databases">
        <authorList>
            <person name="de Groot N.N."/>
        </authorList>
    </citation>
    <scope>NUCLEOTIDE SEQUENCE [LARGE SCALE GENOMIC DNA]</scope>
    <source>
        <strain evidence="9 10">SP2</strain>
    </source>
</reference>
<feature type="binding site" evidence="7">
    <location>
        <position position="337"/>
    </location>
    <ligand>
        <name>3-phosphoshikimate</name>
        <dbReference type="ChEBI" id="CHEBI:145989"/>
    </ligand>
</feature>
<dbReference type="AlphaFoldDB" id="A0A1I3RF83"/>
<name>A0A1I3RF83_9EURY</name>
<dbReference type="CDD" id="cd01556">
    <property type="entry name" value="EPSP_synthase"/>
    <property type="match status" value="1"/>
</dbReference>
<protein>
    <recommendedName>
        <fullName evidence="7">3-phosphoshikimate 1-carboxyvinyltransferase</fullName>
        <ecNumber evidence="7">2.5.1.19</ecNumber>
    </recommendedName>
    <alternativeName>
        <fullName evidence="7">5-enolpyruvylshikimate-3-phosphate synthase</fullName>
        <shortName evidence="7">EPSP synthase</shortName>
        <shortName evidence="7">EPSPS</shortName>
    </alternativeName>
</protein>
<evidence type="ECO:0000256" key="7">
    <source>
        <dbReference type="HAMAP-Rule" id="MF_00210"/>
    </source>
</evidence>
<feature type="binding site" evidence="7">
    <location>
        <position position="192"/>
    </location>
    <ligand>
        <name>3-phosphoshikimate</name>
        <dbReference type="ChEBI" id="CHEBI:145989"/>
    </ligand>
</feature>
<feature type="binding site" evidence="7">
    <location>
        <position position="91"/>
    </location>
    <ligand>
        <name>phosphoenolpyruvate</name>
        <dbReference type="ChEBI" id="CHEBI:58702"/>
    </ligand>
</feature>
<feature type="binding site" evidence="7">
    <location>
        <position position="164"/>
    </location>
    <ligand>
        <name>3-phosphoshikimate</name>
        <dbReference type="ChEBI" id="CHEBI:145989"/>
    </ligand>
</feature>
<proteinExistence type="inferred from homology"/>
<keyword evidence="4 7" id="KW-0808">Transferase</keyword>
<dbReference type="OrthoDB" id="43788at2157"/>
<feature type="binding site" evidence="7">
    <location>
        <position position="310"/>
    </location>
    <ligand>
        <name>3-phosphoshikimate</name>
        <dbReference type="ChEBI" id="CHEBI:145989"/>
    </ligand>
</feature>
<organism evidence="9 10">
    <name type="scientific">Natronobacterium gregoryi</name>
    <dbReference type="NCBI Taxonomy" id="44930"/>
    <lineage>
        <taxon>Archaea</taxon>
        <taxon>Methanobacteriati</taxon>
        <taxon>Methanobacteriota</taxon>
        <taxon>Stenosarchaea group</taxon>
        <taxon>Halobacteria</taxon>
        <taxon>Halobacteriales</taxon>
        <taxon>Natrialbaceae</taxon>
        <taxon>Natronobacterium</taxon>
    </lineage>
</organism>
<keyword evidence="5 7" id="KW-0057">Aromatic amino acid biosynthesis</keyword>
<dbReference type="SUPFAM" id="SSF55205">
    <property type="entry name" value="EPT/RTPC-like"/>
    <property type="match status" value="1"/>
</dbReference>
<feature type="binding site" evidence="7">
    <location>
        <position position="341"/>
    </location>
    <ligand>
        <name>phosphoenolpyruvate</name>
        <dbReference type="ChEBI" id="CHEBI:58702"/>
    </ligand>
</feature>
<evidence type="ECO:0000313" key="10">
    <source>
        <dbReference type="Proteomes" id="UP000182829"/>
    </source>
</evidence>
<evidence type="ECO:0000256" key="1">
    <source>
        <dbReference type="ARBA" id="ARBA00004811"/>
    </source>
</evidence>
<dbReference type="UniPathway" id="UPA00053">
    <property type="reaction ID" value="UER00089"/>
</dbReference>
<dbReference type="InterPro" id="IPR006264">
    <property type="entry name" value="EPSP_synthase"/>
</dbReference>
<dbReference type="InterPro" id="IPR023193">
    <property type="entry name" value="EPSP_synthase_CS"/>
</dbReference>
<evidence type="ECO:0000256" key="2">
    <source>
        <dbReference type="ARBA" id="ARBA00009948"/>
    </source>
</evidence>
<dbReference type="RefSeq" id="WP_015233904.1">
    <property type="nucleotide sequence ID" value="NZ_FORO01000029.1"/>
</dbReference>
<evidence type="ECO:0000256" key="3">
    <source>
        <dbReference type="ARBA" id="ARBA00022605"/>
    </source>
</evidence>
<feature type="binding site" evidence="7">
    <location>
        <position position="166"/>
    </location>
    <ligand>
        <name>3-phosphoshikimate</name>
        <dbReference type="ChEBI" id="CHEBI:145989"/>
    </ligand>
</feature>
<dbReference type="EC" id="2.5.1.19" evidence="7"/>
<dbReference type="PROSITE" id="PS00885">
    <property type="entry name" value="EPSP_SYNTHASE_2"/>
    <property type="match status" value="1"/>
</dbReference>
<evidence type="ECO:0000256" key="5">
    <source>
        <dbReference type="ARBA" id="ARBA00023141"/>
    </source>
</evidence>
<comment type="subunit">
    <text evidence="7">Monomer.</text>
</comment>
<feature type="binding site" evidence="7">
    <location>
        <position position="166"/>
    </location>
    <ligand>
        <name>phosphoenolpyruvate</name>
        <dbReference type="ChEBI" id="CHEBI:58702"/>
    </ligand>
</feature>
<dbReference type="GO" id="GO:0005737">
    <property type="term" value="C:cytoplasm"/>
    <property type="evidence" value="ECO:0007669"/>
    <property type="project" value="UniProtKB-SubCell"/>
</dbReference>
<accession>A0A1I3RF83</accession>
<dbReference type="OMA" id="YEDHRMA"/>
<feature type="binding site" evidence="7">
    <location>
        <position position="119"/>
    </location>
    <ligand>
        <name>phosphoenolpyruvate</name>
        <dbReference type="ChEBI" id="CHEBI:58702"/>
    </ligand>
</feature>
<dbReference type="InterPro" id="IPR001986">
    <property type="entry name" value="Enolpyruvate_Tfrase_dom"/>
</dbReference>
<feature type="binding site" evidence="7">
    <location>
        <position position="384"/>
    </location>
    <ligand>
        <name>phosphoenolpyruvate</name>
        <dbReference type="ChEBI" id="CHEBI:58702"/>
    </ligand>
</feature>
<dbReference type="EMBL" id="FORO01000029">
    <property type="protein sequence ID" value="SFJ43846.1"/>
    <property type="molecule type" value="Genomic_DNA"/>
</dbReference>
<dbReference type="GO" id="GO:0003866">
    <property type="term" value="F:3-phosphoshikimate 1-carboxyvinyltransferase activity"/>
    <property type="evidence" value="ECO:0007669"/>
    <property type="project" value="UniProtKB-UniRule"/>
</dbReference>
<gene>
    <name evidence="7" type="primary">aroA</name>
    <name evidence="9" type="ORF">SAMN05443661_12945</name>
</gene>
<dbReference type="GO" id="GO:0009423">
    <property type="term" value="P:chorismate biosynthetic process"/>
    <property type="evidence" value="ECO:0007669"/>
    <property type="project" value="UniProtKB-UniRule"/>
</dbReference>
<dbReference type="HAMAP" id="MF_00210">
    <property type="entry name" value="EPSP_synth"/>
    <property type="match status" value="1"/>
</dbReference>
<keyword evidence="7" id="KW-0963">Cytoplasm</keyword>
<dbReference type="Proteomes" id="UP000182829">
    <property type="component" value="Unassembled WGS sequence"/>
</dbReference>
<dbReference type="InterPro" id="IPR013792">
    <property type="entry name" value="RNA3'P_cycl/enolpyr_Trfase_a/b"/>
</dbReference>
<feature type="binding site" evidence="7">
    <location>
        <position position="20"/>
    </location>
    <ligand>
        <name>3-phosphoshikimate</name>
        <dbReference type="ChEBI" id="CHEBI:145989"/>
    </ligand>
</feature>
<comment type="pathway">
    <text evidence="1">Metabolic intermediate biosynthesis; chorismate biosynthesis; chorismate from D-erythrose 4-phosphate and phosphoenolpyruvate: step 6/7.</text>
</comment>
<dbReference type="PIRSF" id="PIRSF000505">
    <property type="entry name" value="EPSPS"/>
    <property type="match status" value="1"/>
</dbReference>
<dbReference type="Pfam" id="PF00275">
    <property type="entry name" value="EPSP_synthase"/>
    <property type="match status" value="1"/>
</dbReference>
<evidence type="ECO:0000256" key="4">
    <source>
        <dbReference type="ARBA" id="ARBA00022679"/>
    </source>
</evidence>
<dbReference type="NCBIfam" id="TIGR01356">
    <property type="entry name" value="aroA"/>
    <property type="match status" value="1"/>
</dbReference>
<feature type="domain" description="Enolpyruvate transferase" evidence="8">
    <location>
        <begin position="7"/>
        <end position="419"/>
    </location>
</feature>
<dbReference type="PANTHER" id="PTHR21090">
    <property type="entry name" value="AROM/DEHYDROQUINATE SYNTHASE"/>
    <property type="match status" value="1"/>
</dbReference>
<dbReference type="GO" id="GO:0008652">
    <property type="term" value="P:amino acid biosynthetic process"/>
    <property type="evidence" value="ECO:0007669"/>
    <property type="project" value="UniProtKB-KW"/>
</dbReference>
<sequence>MNVTISPSSVRGTVRAPPSKSYTHRAILAAGYADGATVQNALWSADTRATAAAVDLFGGEVERLEDATLEIEGFDGRPDVPADIVNCENSGTTMRLVTAAAALADGTAVLTGDESLRSRPQGPLLEAIADLGGEAYSTRRNGQAPLVVTGPIAGTGVSIPGDVSSQYITALLMAGAVTDEGIEIGLETELKSAPYVDITLEVLEAFGVEARHTDDGFAVDGGQSYSPEGREYAVPGDFSSISYPLAAGAIASDEGLRIEGAQPSAQGDTAIVDVVERMGAGVDWDRETGTIEVSAGSLEGIEVSVEDTPDLLPTIATLGAVADGDTYIRNAEHVRYKETDRVNAMAEELGKLGVETTEEQDSLTIHGSDSMLEGATVDGCDDHRIIMALALAGLVADGETTIRGADHVDVSFPGFFETLEGAGVGLEREEA</sequence>
<dbReference type="GO" id="GO:0009073">
    <property type="term" value="P:aromatic amino acid family biosynthetic process"/>
    <property type="evidence" value="ECO:0007669"/>
    <property type="project" value="UniProtKB-KW"/>
</dbReference>
<evidence type="ECO:0000256" key="6">
    <source>
        <dbReference type="ARBA" id="ARBA00044633"/>
    </source>
</evidence>
<dbReference type="Gene3D" id="3.65.10.10">
    <property type="entry name" value="Enolpyruvate transferase domain"/>
    <property type="match status" value="2"/>
</dbReference>
<comment type="similarity">
    <text evidence="2 7">Belongs to the EPSP synthase family.</text>
</comment>
<feature type="active site" description="Proton acceptor" evidence="7">
    <location>
        <position position="310"/>
    </location>
</feature>
<comment type="subcellular location">
    <subcellularLocation>
        <location evidence="7">Cytoplasm</location>
    </subcellularLocation>
</comment>
<dbReference type="PANTHER" id="PTHR21090:SF5">
    <property type="entry name" value="PENTAFUNCTIONAL AROM POLYPEPTIDE"/>
    <property type="match status" value="1"/>
</dbReference>
<feature type="binding site" evidence="7">
    <location>
        <position position="165"/>
    </location>
    <ligand>
        <name>3-phosphoshikimate</name>
        <dbReference type="ChEBI" id="CHEBI:145989"/>
    </ligand>
</feature>
<feature type="binding site" evidence="7">
    <location>
        <position position="21"/>
    </location>
    <ligand>
        <name>3-phosphoshikimate</name>
        <dbReference type="ChEBI" id="CHEBI:145989"/>
    </ligand>
</feature>
<comment type="catalytic activity">
    <reaction evidence="6">
        <text>3-phosphoshikimate + phosphoenolpyruvate = 5-O-(1-carboxyvinyl)-3-phosphoshikimate + phosphate</text>
        <dbReference type="Rhea" id="RHEA:21256"/>
        <dbReference type="ChEBI" id="CHEBI:43474"/>
        <dbReference type="ChEBI" id="CHEBI:57701"/>
        <dbReference type="ChEBI" id="CHEBI:58702"/>
        <dbReference type="ChEBI" id="CHEBI:145989"/>
        <dbReference type="EC" id="2.5.1.19"/>
    </reaction>
    <physiologicalReaction direction="left-to-right" evidence="6">
        <dbReference type="Rhea" id="RHEA:21257"/>
    </physiologicalReaction>
</comment>
<comment type="function">
    <text evidence="7">Catalyzes the transfer of the enolpyruvyl moiety of phosphoenolpyruvate (PEP) to the 5-hydroxyl of shikimate-3-phosphate (S3P) to produce enolpyruvyl shikimate-3-phosphate and inorganic phosphate.</text>
</comment>
<dbReference type="GeneID" id="14210073"/>
<feature type="binding site" evidence="7">
    <location>
        <position position="20"/>
    </location>
    <ligand>
        <name>phosphoenolpyruvate</name>
        <dbReference type="ChEBI" id="CHEBI:58702"/>
    </ligand>
</feature>
<evidence type="ECO:0000259" key="8">
    <source>
        <dbReference type="Pfam" id="PF00275"/>
    </source>
</evidence>
<dbReference type="InterPro" id="IPR036968">
    <property type="entry name" value="Enolpyruvate_Tfrase_sf"/>
</dbReference>